<dbReference type="EMBL" id="WJHE01000671">
    <property type="protein sequence ID" value="MST33643.1"/>
    <property type="molecule type" value="Genomic_DNA"/>
</dbReference>
<feature type="active site" description="Proton donor" evidence="8">
    <location>
        <position position="41"/>
    </location>
</feature>
<feature type="binding site" evidence="8">
    <location>
        <position position="142"/>
    </location>
    <ligand>
        <name>IMP</name>
        <dbReference type="ChEBI" id="CHEBI:58053"/>
        <note>ligand shared between dimeric partners</note>
    </ligand>
</feature>
<reference evidence="11 12" key="1">
    <citation type="submission" date="2019-11" db="EMBL/GenBank/DDBJ databases">
        <title>Acidiferrimicrobium australis gen. nov., sp. nov., an acidophilic and obligately heterotrophic, member of the Actinobacteria that catalyses dissimilatory oxido- reduction of iron isolated from metal-rich acidic water in Chile.</title>
        <authorList>
            <person name="Gonzalez D."/>
            <person name="Huber K."/>
            <person name="Hedrich S."/>
            <person name="Rojas-Villalobos C."/>
            <person name="Quatrini R."/>
            <person name="Dinamarca M.A."/>
            <person name="Schwarz A."/>
            <person name="Canales C."/>
            <person name="Nancucheo I."/>
        </authorList>
    </citation>
    <scope>NUCLEOTIDE SEQUENCE [LARGE SCALE GENOMIC DNA]</scope>
    <source>
        <strain evidence="11 12">USS-CCA1</strain>
    </source>
</reference>
<comment type="pathway">
    <text evidence="8 10">Purine metabolism; AMP biosynthesis via de novo pathway; AMP from IMP: step 1/2.</text>
</comment>
<evidence type="ECO:0000256" key="2">
    <source>
        <dbReference type="ARBA" id="ARBA00022598"/>
    </source>
</evidence>
<evidence type="ECO:0000256" key="6">
    <source>
        <dbReference type="ARBA" id="ARBA00022842"/>
    </source>
</evidence>
<dbReference type="SUPFAM" id="SSF52540">
    <property type="entry name" value="P-loop containing nucleoside triphosphate hydrolases"/>
    <property type="match status" value="1"/>
</dbReference>
<keyword evidence="6 8" id="KW-0460">Magnesium</keyword>
<dbReference type="PROSITE" id="PS01266">
    <property type="entry name" value="ADENYLOSUCCIN_SYN_1"/>
    <property type="match status" value="1"/>
</dbReference>
<feature type="binding site" description="in other chain" evidence="8">
    <location>
        <begin position="13"/>
        <end position="16"/>
    </location>
    <ligand>
        <name>IMP</name>
        <dbReference type="ChEBI" id="CHEBI:58053"/>
        <note>ligand shared between dimeric partners</note>
    </ligand>
</feature>
<evidence type="ECO:0000256" key="4">
    <source>
        <dbReference type="ARBA" id="ARBA00022741"/>
    </source>
</evidence>
<keyword evidence="4 8" id="KW-0547">Nucleotide-binding</keyword>
<dbReference type="Gene3D" id="1.10.300.10">
    <property type="entry name" value="Adenylosuccinate Synthetase, subunit A, domain 2"/>
    <property type="match status" value="1"/>
</dbReference>
<comment type="subunit">
    <text evidence="1 8">Homodimer.</text>
</comment>
<feature type="binding site" evidence="8">
    <location>
        <begin position="12"/>
        <end position="18"/>
    </location>
    <ligand>
        <name>GTP</name>
        <dbReference type="ChEBI" id="CHEBI:37565"/>
    </ligand>
</feature>
<keyword evidence="5 8" id="KW-0658">Purine biosynthesis</keyword>
<comment type="catalytic activity">
    <reaction evidence="8 10">
        <text>IMP + L-aspartate + GTP = N(6)-(1,2-dicarboxyethyl)-AMP + GDP + phosphate + 2 H(+)</text>
        <dbReference type="Rhea" id="RHEA:15753"/>
        <dbReference type="ChEBI" id="CHEBI:15378"/>
        <dbReference type="ChEBI" id="CHEBI:29991"/>
        <dbReference type="ChEBI" id="CHEBI:37565"/>
        <dbReference type="ChEBI" id="CHEBI:43474"/>
        <dbReference type="ChEBI" id="CHEBI:57567"/>
        <dbReference type="ChEBI" id="CHEBI:58053"/>
        <dbReference type="ChEBI" id="CHEBI:58189"/>
        <dbReference type="EC" id="6.3.4.4"/>
    </reaction>
</comment>
<feature type="binding site" description="in other chain" evidence="8">
    <location>
        <begin position="38"/>
        <end position="41"/>
    </location>
    <ligand>
        <name>IMP</name>
        <dbReference type="ChEBI" id="CHEBI:58053"/>
        <note>ligand shared between dimeric partners</note>
    </ligand>
</feature>
<proteinExistence type="inferred from homology"/>
<dbReference type="PROSITE" id="PS00513">
    <property type="entry name" value="ADENYLOSUCCIN_SYN_2"/>
    <property type="match status" value="1"/>
</dbReference>
<evidence type="ECO:0000313" key="12">
    <source>
        <dbReference type="Proteomes" id="UP000437736"/>
    </source>
</evidence>
<comment type="caution">
    <text evidence="11">The sequence shown here is derived from an EMBL/GenBank/DDBJ whole genome shotgun (WGS) entry which is preliminary data.</text>
</comment>
<dbReference type="Gene3D" id="3.40.440.10">
    <property type="entry name" value="Adenylosuccinate Synthetase, subunit A, domain 1"/>
    <property type="match status" value="1"/>
</dbReference>
<dbReference type="Pfam" id="PF00709">
    <property type="entry name" value="Adenylsucc_synt"/>
    <property type="match status" value="1"/>
</dbReference>
<dbReference type="SMART" id="SM00788">
    <property type="entry name" value="Adenylsucc_synt"/>
    <property type="match status" value="1"/>
</dbReference>
<dbReference type="Gene3D" id="3.90.170.10">
    <property type="entry name" value="Adenylosuccinate Synthetase, subunit A, domain 3"/>
    <property type="match status" value="1"/>
</dbReference>
<dbReference type="GO" id="GO:0004019">
    <property type="term" value="F:adenylosuccinate synthase activity"/>
    <property type="evidence" value="ECO:0007669"/>
    <property type="project" value="UniProtKB-EC"/>
</dbReference>
<comment type="subcellular location">
    <subcellularLocation>
        <location evidence="8">Cytoplasm</location>
    </subcellularLocation>
</comment>
<feature type="binding site" evidence="8">
    <location>
        <position position="305"/>
    </location>
    <ligand>
        <name>GTP</name>
        <dbReference type="ChEBI" id="CHEBI:37565"/>
    </ligand>
</feature>
<feature type="binding site" evidence="8">
    <location>
        <position position="13"/>
    </location>
    <ligand>
        <name>Mg(2+)</name>
        <dbReference type="ChEBI" id="CHEBI:18420"/>
    </ligand>
</feature>
<dbReference type="InterPro" id="IPR033128">
    <property type="entry name" value="Adenylosuccin_syn_Lys_AS"/>
</dbReference>
<keyword evidence="3 8" id="KW-0479">Metal-binding</keyword>
<keyword evidence="12" id="KW-1185">Reference proteome</keyword>
<feature type="binding site" evidence="8">
    <location>
        <begin position="40"/>
        <end position="42"/>
    </location>
    <ligand>
        <name>GTP</name>
        <dbReference type="ChEBI" id="CHEBI:37565"/>
    </ligand>
</feature>
<feature type="binding site" description="in other chain" evidence="8">
    <location>
        <position position="303"/>
    </location>
    <ligand>
        <name>IMP</name>
        <dbReference type="ChEBI" id="CHEBI:58053"/>
        <note>ligand shared between dimeric partners</note>
    </ligand>
</feature>
<evidence type="ECO:0000256" key="5">
    <source>
        <dbReference type="ARBA" id="ARBA00022755"/>
    </source>
</evidence>
<dbReference type="HAMAP" id="MF_00011">
    <property type="entry name" value="Adenylosucc_synth"/>
    <property type="match status" value="1"/>
</dbReference>
<protein>
    <recommendedName>
        <fullName evidence="8 10">Adenylosuccinate synthetase</fullName>
        <shortName evidence="8">AMPSase</shortName>
        <shortName evidence="8">AdSS</shortName>
        <ecNumber evidence="8 10">6.3.4.4</ecNumber>
    </recommendedName>
    <alternativeName>
        <fullName evidence="8">IMP--aspartate ligase</fullName>
    </alternativeName>
</protein>
<evidence type="ECO:0000256" key="10">
    <source>
        <dbReference type="RuleBase" id="RU000520"/>
    </source>
</evidence>
<dbReference type="InterPro" id="IPR027417">
    <property type="entry name" value="P-loop_NTPase"/>
</dbReference>
<dbReference type="NCBIfam" id="NF002223">
    <property type="entry name" value="PRK01117.1"/>
    <property type="match status" value="1"/>
</dbReference>
<feature type="binding site" evidence="8">
    <location>
        <begin position="299"/>
        <end position="305"/>
    </location>
    <ligand>
        <name>substrate</name>
    </ligand>
</feature>
<accession>A0ABW9QW20</accession>
<dbReference type="InterPro" id="IPR018220">
    <property type="entry name" value="Adenylosuccin_syn_GTP-bd"/>
</dbReference>
<keyword evidence="2 8" id="KW-0436">Ligase</keyword>
<feature type="active site" evidence="9">
    <location>
        <position position="139"/>
    </location>
</feature>
<name>A0ABW9QW20_9ACTN</name>
<feature type="binding site" description="in other chain" evidence="8">
    <location>
        <position position="128"/>
    </location>
    <ligand>
        <name>IMP</name>
        <dbReference type="ChEBI" id="CHEBI:58053"/>
        <note>ligand shared between dimeric partners</note>
    </ligand>
</feature>
<feature type="binding site" evidence="8">
    <location>
        <begin position="331"/>
        <end position="333"/>
    </location>
    <ligand>
        <name>GTP</name>
        <dbReference type="ChEBI" id="CHEBI:37565"/>
    </ligand>
</feature>
<dbReference type="InterPro" id="IPR042110">
    <property type="entry name" value="Adenylosuccinate_synth_dom2"/>
</dbReference>
<dbReference type="Proteomes" id="UP000437736">
    <property type="component" value="Unassembled WGS sequence"/>
</dbReference>
<comment type="similarity">
    <text evidence="8 10">Belongs to the adenylosuccinate synthetase family.</text>
</comment>
<keyword evidence="8" id="KW-0963">Cytoplasm</keyword>
<dbReference type="EC" id="6.3.4.4" evidence="8 10"/>
<dbReference type="NCBIfam" id="TIGR00184">
    <property type="entry name" value="purA"/>
    <property type="match status" value="1"/>
</dbReference>
<feature type="binding site" evidence="8">
    <location>
        <begin position="413"/>
        <end position="415"/>
    </location>
    <ligand>
        <name>GTP</name>
        <dbReference type="ChEBI" id="CHEBI:37565"/>
    </ligand>
</feature>
<evidence type="ECO:0000256" key="7">
    <source>
        <dbReference type="ARBA" id="ARBA00023134"/>
    </source>
</evidence>
<evidence type="ECO:0000313" key="11">
    <source>
        <dbReference type="EMBL" id="MST33643.1"/>
    </source>
</evidence>
<evidence type="ECO:0000256" key="3">
    <source>
        <dbReference type="ARBA" id="ARBA00022723"/>
    </source>
</evidence>
<keyword evidence="7 8" id="KW-0342">GTP-binding</keyword>
<dbReference type="PANTHER" id="PTHR11846:SF0">
    <property type="entry name" value="ADENYLOSUCCINATE SYNTHETASE"/>
    <property type="match status" value="1"/>
</dbReference>
<comment type="function">
    <text evidence="8">Plays an important role in the de novo pathway of purine nucleotide biosynthesis. Catalyzes the first committed step in the biosynthesis of AMP from IMP.</text>
</comment>
<dbReference type="CDD" id="cd03108">
    <property type="entry name" value="AdSS"/>
    <property type="match status" value="1"/>
</dbReference>
<feature type="active site" description="Proton acceptor" evidence="8">
    <location>
        <position position="13"/>
    </location>
</feature>
<dbReference type="InterPro" id="IPR042111">
    <property type="entry name" value="Adenylosuccinate_synth_dom3"/>
</dbReference>
<comment type="cofactor">
    <cofactor evidence="8">
        <name>Mg(2+)</name>
        <dbReference type="ChEBI" id="CHEBI:18420"/>
    </cofactor>
    <text evidence="8">Binds 1 Mg(2+) ion per subunit.</text>
</comment>
<organism evidence="11 12">
    <name type="scientific">Acidiferrimicrobium australe</name>
    <dbReference type="NCBI Taxonomy" id="2664430"/>
    <lineage>
        <taxon>Bacteria</taxon>
        <taxon>Bacillati</taxon>
        <taxon>Actinomycetota</taxon>
        <taxon>Acidimicrobiia</taxon>
        <taxon>Acidimicrobiales</taxon>
        <taxon>Acidimicrobiaceae</taxon>
        <taxon>Acidiferrimicrobium</taxon>
    </lineage>
</organism>
<dbReference type="InterPro" id="IPR042109">
    <property type="entry name" value="Adenylosuccinate_synth_dom1"/>
</dbReference>
<dbReference type="InterPro" id="IPR001114">
    <property type="entry name" value="Adenylosuccinate_synthetase"/>
</dbReference>
<feature type="binding site" description="in other chain" evidence="8">
    <location>
        <position position="239"/>
    </location>
    <ligand>
        <name>IMP</name>
        <dbReference type="ChEBI" id="CHEBI:58053"/>
        <note>ligand shared between dimeric partners</note>
    </ligand>
</feature>
<gene>
    <name evidence="8" type="primary">purA</name>
    <name evidence="11" type="ORF">GHK86_13060</name>
</gene>
<evidence type="ECO:0000256" key="8">
    <source>
        <dbReference type="HAMAP-Rule" id="MF_00011"/>
    </source>
</evidence>
<feature type="binding site" description="in other chain" evidence="8">
    <location>
        <position position="224"/>
    </location>
    <ligand>
        <name>IMP</name>
        <dbReference type="ChEBI" id="CHEBI:58053"/>
        <note>ligand shared between dimeric partners</note>
    </ligand>
</feature>
<evidence type="ECO:0000256" key="9">
    <source>
        <dbReference type="PROSITE-ProRule" id="PRU10134"/>
    </source>
</evidence>
<sequence length="427" mass="46681">MPATVVVGAQWGDEGKGKLTDLLAKEMQVVVRYQGGHNAGHTIVVDGESFALQLIPSGILYPFITPVIGNGVVVDPQVLLAEMRGLEERGVDCSRLRVSGNAHLIMPYHQELDALAERRLGRNKLGTTKRGIGPTYADKAARIGLRVQDLLDPKIFRQKLDLVLKEKNQVLAKVYNRLALSADDICAHYLDEYAPLMEPLIADTVGIVHDALEAGQQVLLEGAQATFLDLDHGTYPFVTSSNPVAGGACTGAGVGPRHIDRVIGIAKAYVTRVGSGPFPTELTDERGDALVERGHEFGTNTGRRRRTGWFDAVMARQAVRLNSLSEIALTKLDVFDAFETIRVCVAYDHDGVRYEHLPYHQSVLHQAVPVYEELPGWRSDTTGATSVADLPDAARRYVERLAELAGVPIRLVGVGPGREQFVRFDRP</sequence>
<feature type="binding site" evidence="8">
    <location>
        <position position="40"/>
    </location>
    <ligand>
        <name>Mg(2+)</name>
        <dbReference type="ChEBI" id="CHEBI:18420"/>
    </ligand>
</feature>
<evidence type="ECO:0000256" key="1">
    <source>
        <dbReference type="ARBA" id="ARBA00011738"/>
    </source>
</evidence>
<dbReference type="PANTHER" id="PTHR11846">
    <property type="entry name" value="ADENYLOSUCCINATE SYNTHETASE"/>
    <property type="match status" value="1"/>
</dbReference>